<gene>
    <name evidence="2" type="ORF">JOF56_001033</name>
</gene>
<evidence type="ECO:0000313" key="2">
    <source>
        <dbReference type="EMBL" id="MBP2320648.1"/>
    </source>
</evidence>
<accession>A0ABS4T9U8</accession>
<evidence type="ECO:0000313" key="3">
    <source>
        <dbReference type="Proteomes" id="UP001519332"/>
    </source>
</evidence>
<protein>
    <recommendedName>
        <fullName evidence="1">DUF397 domain-containing protein</fullName>
    </recommendedName>
</protein>
<organism evidence="2 3">
    <name type="scientific">Kibdelosporangium banguiense</name>
    <dbReference type="NCBI Taxonomy" id="1365924"/>
    <lineage>
        <taxon>Bacteria</taxon>
        <taxon>Bacillati</taxon>
        <taxon>Actinomycetota</taxon>
        <taxon>Actinomycetes</taxon>
        <taxon>Pseudonocardiales</taxon>
        <taxon>Pseudonocardiaceae</taxon>
        <taxon>Kibdelosporangium</taxon>
    </lineage>
</organism>
<dbReference type="Proteomes" id="UP001519332">
    <property type="component" value="Unassembled WGS sequence"/>
</dbReference>
<keyword evidence="3" id="KW-1185">Reference proteome</keyword>
<dbReference type="RefSeq" id="WP_209635050.1">
    <property type="nucleotide sequence ID" value="NZ_JAGINW010000001.1"/>
</dbReference>
<reference evidence="2 3" key="1">
    <citation type="submission" date="2021-03" db="EMBL/GenBank/DDBJ databases">
        <title>Sequencing the genomes of 1000 actinobacteria strains.</title>
        <authorList>
            <person name="Klenk H.-P."/>
        </authorList>
    </citation>
    <scope>NUCLEOTIDE SEQUENCE [LARGE SCALE GENOMIC DNA]</scope>
    <source>
        <strain evidence="2 3">DSM 46670</strain>
    </source>
</reference>
<dbReference type="InterPro" id="IPR007278">
    <property type="entry name" value="DUF397"/>
</dbReference>
<dbReference type="EMBL" id="JAGINW010000001">
    <property type="protein sequence ID" value="MBP2320648.1"/>
    <property type="molecule type" value="Genomic_DNA"/>
</dbReference>
<sequence>MSSLDPLEWRTSSYSANSANCVEVAMPADVLVRDSKAPEDGYLVVPSGSWAQFLTRMTSGFHG</sequence>
<comment type="caution">
    <text evidence="2">The sequence shown here is derived from an EMBL/GenBank/DDBJ whole genome shotgun (WGS) entry which is preliminary data.</text>
</comment>
<evidence type="ECO:0000259" key="1">
    <source>
        <dbReference type="Pfam" id="PF04149"/>
    </source>
</evidence>
<name>A0ABS4T9U8_9PSEU</name>
<feature type="domain" description="DUF397" evidence="1">
    <location>
        <begin position="7"/>
        <end position="56"/>
    </location>
</feature>
<proteinExistence type="predicted"/>
<dbReference type="Pfam" id="PF04149">
    <property type="entry name" value="DUF397"/>
    <property type="match status" value="1"/>
</dbReference>